<sequence>MNNSENIRKIIINNNKNDIFLIKKNLIALSRLMIFYMIKLLYQKKKYQVLIIFYKIYQY</sequence>
<dbReference type="EMBL" id="MN740300">
    <property type="protein sequence ID" value="QHT99033.1"/>
    <property type="molecule type" value="Genomic_DNA"/>
</dbReference>
<proteinExistence type="predicted"/>
<protein>
    <submittedName>
        <fullName evidence="1">Uncharacterized protein</fullName>
    </submittedName>
</protein>
<reference evidence="1" key="1">
    <citation type="journal article" date="2020" name="Nature">
        <title>Giant virus diversity and host interactions through global metagenomics.</title>
        <authorList>
            <person name="Schulz F."/>
            <person name="Roux S."/>
            <person name="Paez-Espino D."/>
            <person name="Jungbluth S."/>
            <person name="Walsh D.A."/>
            <person name="Denef V.J."/>
            <person name="McMahon K.D."/>
            <person name="Konstantinidis K.T."/>
            <person name="Eloe-Fadrosh E.A."/>
            <person name="Kyrpides N.C."/>
            <person name="Woyke T."/>
        </authorList>
    </citation>
    <scope>NUCLEOTIDE SEQUENCE</scope>
    <source>
        <strain evidence="1">GVMAG-M-3300025695-21</strain>
    </source>
</reference>
<organism evidence="1">
    <name type="scientific">viral metagenome</name>
    <dbReference type="NCBI Taxonomy" id="1070528"/>
    <lineage>
        <taxon>unclassified sequences</taxon>
        <taxon>metagenomes</taxon>
        <taxon>organismal metagenomes</taxon>
    </lineage>
</organism>
<dbReference type="AlphaFoldDB" id="A0A6C0J5W2"/>
<accession>A0A6C0J5W2</accession>
<name>A0A6C0J5W2_9ZZZZ</name>
<evidence type="ECO:0000313" key="1">
    <source>
        <dbReference type="EMBL" id="QHT99033.1"/>
    </source>
</evidence>